<protein>
    <submittedName>
        <fullName evidence="3">ParB/RepB/Spo0J family partition protein</fullName>
    </submittedName>
</protein>
<reference evidence="3" key="1">
    <citation type="submission" date="2021-05" db="EMBL/GenBank/DDBJ databases">
        <authorList>
            <person name="Pietrasiak N."/>
            <person name="Ward R."/>
            <person name="Stajich J.E."/>
            <person name="Kurbessoian T."/>
        </authorList>
    </citation>
    <scope>NUCLEOTIDE SEQUENCE</scope>
    <source>
        <strain evidence="3">GSE-TBD4-15B</strain>
    </source>
</reference>
<evidence type="ECO:0000256" key="1">
    <source>
        <dbReference type="ARBA" id="ARBA00006295"/>
    </source>
</evidence>
<dbReference type="Pfam" id="PF02195">
    <property type="entry name" value="ParB_N"/>
    <property type="match status" value="1"/>
</dbReference>
<dbReference type="NCBIfam" id="TIGR00180">
    <property type="entry name" value="parB_part"/>
    <property type="match status" value="1"/>
</dbReference>
<reference evidence="3" key="2">
    <citation type="journal article" date="2022" name="Microbiol. Resour. Announc.">
        <title>Metagenome Sequencing to Explore Phylogenomics of Terrestrial Cyanobacteria.</title>
        <authorList>
            <person name="Ward R.D."/>
            <person name="Stajich J.E."/>
            <person name="Johansen J.R."/>
            <person name="Huntemann M."/>
            <person name="Clum A."/>
            <person name="Foster B."/>
            <person name="Foster B."/>
            <person name="Roux S."/>
            <person name="Palaniappan K."/>
            <person name="Varghese N."/>
            <person name="Mukherjee S."/>
            <person name="Reddy T.B.K."/>
            <person name="Daum C."/>
            <person name="Copeland A."/>
            <person name="Chen I.A."/>
            <person name="Ivanova N.N."/>
            <person name="Kyrpides N.C."/>
            <person name="Shapiro N."/>
            <person name="Eloe-Fadrosh E.A."/>
            <person name="Pietrasiak N."/>
        </authorList>
    </citation>
    <scope>NUCLEOTIDE SEQUENCE</scope>
    <source>
        <strain evidence="3">GSE-TBD4-15B</strain>
    </source>
</reference>
<dbReference type="InterPro" id="IPR003115">
    <property type="entry name" value="ParB_N"/>
</dbReference>
<feature type="domain" description="ParB-like N-terminal" evidence="2">
    <location>
        <begin position="18"/>
        <end position="120"/>
    </location>
</feature>
<dbReference type="Proteomes" id="UP000707356">
    <property type="component" value="Unassembled WGS sequence"/>
</dbReference>
<evidence type="ECO:0000313" key="4">
    <source>
        <dbReference type="Proteomes" id="UP000707356"/>
    </source>
</evidence>
<dbReference type="SUPFAM" id="SSF110849">
    <property type="entry name" value="ParB/Sulfiredoxin"/>
    <property type="match status" value="1"/>
</dbReference>
<dbReference type="SMART" id="SM00470">
    <property type="entry name" value="ParB"/>
    <property type="match status" value="1"/>
</dbReference>
<dbReference type="Gene3D" id="1.10.10.2830">
    <property type="match status" value="1"/>
</dbReference>
<name>A0A951U413_9CYAN</name>
<comment type="similarity">
    <text evidence="1">Belongs to the ParB family.</text>
</comment>
<dbReference type="SUPFAM" id="SSF109709">
    <property type="entry name" value="KorB DNA-binding domain-like"/>
    <property type="match status" value="1"/>
</dbReference>
<dbReference type="GO" id="GO:0007059">
    <property type="term" value="P:chromosome segregation"/>
    <property type="evidence" value="ECO:0007669"/>
    <property type="project" value="TreeGrafter"/>
</dbReference>
<dbReference type="AlphaFoldDB" id="A0A951U413"/>
<proteinExistence type="inferred from homology"/>
<dbReference type="InterPro" id="IPR050336">
    <property type="entry name" value="Chromosome_partition/occlusion"/>
</dbReference>
<dbReference type="GO" id="GO:0005694">
    <property type="term" value="C:chromosome"/>
    <property type="evidence" value="ECO:0007669"/>
    <property type="project" value="TreeGrafter"/>
</dbReference>
<dbReference type="Pfam" id="PF17762">
    <property type="entry name" value="HTH_ParB"/>
    <property type="match status" value="1"/>
</dbReference>
<dbReference type="InterPro" id="IPR004437">
    <property type="entry name" value="ParB/RepB/Spo0J"/>
</dbReference>
<dbReference type="InterPro" id="IPR036086">
    <property type="entry name" value="ParB/Sulfiredoxin_sf"/>
</dbReference>
<accession>A0A951U413</accession>
<dbReference type="PANTHER" id="PTHR33375">
    <property type="entry name" value="CHROMOSOME-PARTITIONING PROTEIN PARB-RELATED"/>
    <property type="match status" value="1"/>
</dbReference>
<dbReference type="PANTHER" id="PTHR33375:SF7">
    <property type="entry name" value="CHROMOSOME 2-PARTITIONING PROTEIN PARB-RELATED"/>
    <property type="match status" value="1"/>
</dbReference>
<sequence length="315" mass="35576">MIQAQAHIKEQLNRSAEIQVPLSAIHLTFSFTPSQSALRYHYDLKQISQWAEAEIRQNGIRSPLWVRPLPGYNSKTPAYELIAGMRRYLAAQHLELETVPVKVFDWSDEQAYQAAASENFNRKSFTPIEELDHILNFLSQSLNLAIDEVPALLNRMSNASKGNIDPVFLKSDAAQTVEQVFSALGQMSWKTFVQSRLRLRNQPADIIEAIREGKLSYPKAMAIASIKNETSRVSLIEQAVVNELTLEAITAAANDAKRTTAETSTTKLQTEEQVFKSLTSTVMKKVRTSKLEKTIRKKVERLLKQIEDLLESTES</sequence>
<comment type="caution">
    <text evidence="3">The sequence shown here is derived from an EMBL/GenBank/DDBJ whole genome shotgun (WGS) entry which is preliminary data.</text>
</comment>
<evidence type="ECO:0000259" key="2">
    <source>
        <dbReference type="SMART" id="SM00470"/>
    </source>
</evidence>
<organism evidence="3 4">
    <name type="scientific">Pegethrix bostrychoides GSE-TBD4-15B</name>
    <dbReference type="NCBI Taxonomy" id="2839662"/>
    <lineage>
        <taxon>Bacteria</taxon>
        <taxon>Bacillati</taxon>
        <taxon>Cyanobacteriota</taxon>
        <taxon>Cyanophyceae</taxon>
        <taxon>Oculatellales</taxon>
        <taxon>Oculatellaceae</taxon>
        <taxon>Pegethrix</taxon>
    </lineage>
</organism>
<dbReference type="InterPro" id="IPR041468">
    <property type="entry name" value="HTH_ParB/Spo0J"/>
</dbReference>
<dbReference type="EMBL" id="JAHHHV010000004">
    <property type="protein sequence ID" value="MBW4464042.1"/>
    <property type="molecule type" value="Genomic_DNA"/>
</dbReference>
<dbReference type="Gene3D" id="3.90.1530.30">
    <property type="match status" value="1"/>
</dbReference>
<dbReference type="GO" id="GO:0003677">
    <property type="term" value="F:DNA binding"/>
    <property type="evidence" value="ECO:0007669"/>
    <property type="project" value="InterPro"/>
</dbReference>
<evidence type="ECO:0000313" key="3">
    <source>
        <dbReference type="EMBL" id="MBW4464042.1"/>
    </source>
</evidence>
<gene>
    <name evidence="3" type="ORF">KME07_01205</name>
</gene>